<evidence type="ECO:0000313" key="2">
    <source>
        <dbReference type="EMBL" id="MFD1606563.1"/>
    </source>
</evidence>
<feature type="transmembrane region" description="Helical" evidence="1">
    <location>
        <begin position="12"/>
        <end position="35"/>
    </location>
</feature>
<comment type="caution">
    <text evidence="2">The sequence shown here is derived from an EMBL/GenBank/DDBJ whole genome shotgun (WGS) entry which is preliminary data.</text>
</comment>
<dbReference type="Proteomes" id="UP001597221">
    <property type="component" value="Unassembled WGS sequence"/>
</dbReference>
<feature type="transmembrane region" description="Helical" evidence="1">
    <location>
        <begin position="278"/>
        <end position="301"/>
    </location>
</feature>
<feature type="transmembrane region" description="Helical" evidence="1">
    <location>
        <begin position="55"/>
        <end position="88"/>
    </location>
</feature>
<reference evidence="3" key="1">
    <citation type="journal article" date="2019" name="Int. J. Syst. Evol. Microbiol.">
        <title>The Global Catalogue of Microorganisms (GCM) 10K type strain sequencing project: providing services to taxonomists for standard genome sequencing and annotation.</title>
        <authorList>
            <consortium name="The Broad Institute Genomics Platform"/>
            <consortium name="The Broad Institute Genome Sequencing Center for Infectious Disease"/>
            <person name="Wu L."/>
            <person name="Ma J."/>
        </authorList>
    </citation>
    <scope>NUCLEOTIDE SEQUENCE [LARGE SCALE GENOMIC DNA]</scope>
    <source>
        <strain evidence="3">CGMCC 1.12376</strain>
    </source>
</reference>
<dbReference type="Pfam" id="PF09991">
    <property type="entry name" value="DUF2232"/>
    <property type="match status" value="1"/>
</dbReference>
<feature type="transmembrane region" description="Helical" evidence="1">
    <location>
        <begin position="240"/>
        <end position="266"/>
    </location>
</feature>
<keyword evidence="1" id="KW-1133">Transmembrane helix</keyword>
<accession>A0ABW4HLT3</accession>
<dbReference type="RefSeq" id="WP_251512920.1">
    <property type="nucleotide sequence ID" value="NZ_JAMBON010000008.1"/>
</dbReference>
<dbReference type="InterPro" id="IPR018710">
    <property type="entry name" value="DUF2232"/>
</dbReference>
<name>A0ABW4HLT3_9BACI</name>
<feature type="transmembrane region" description="Helical" evidence="1">
    <location>
        <begin position="169"/>
        <end position="194"/>
    </location>
</feature>
<protein>
    <submittedName>
        <fullName evidence="2">YybS family protein</fullName>
    </submittedName>
</protein>
<proteinExistence type="predicted"/>
<feature type="transmembrane region" description="Helical" evidence="1">
    <location>
        <begin position="100"/>
        <end position="123"/>
    </location>
</feature>
<feature type="transmembrane region" description="Helical" evidence="1">
    <location>
        <begin position="215"/>
        <end position="234"/>
    </location>
</feature>
<keyword evidence="1" id="KW-0812">Transmembrane</keyword>
<keyword evidence="1" id="KW-0472">Membrane</keyword>
<organism evidence="2 3">
    <name type="scientific">Oceanobacillus luteolus</name>
    <dbReference type="NCBI Taxonomy" id="1274358"/>
    <lineage>
        <taxon>Bacteria</taxon>
        <taxon>Bacillati</taxon>
        <taxon>Bacillota</taxon>
        <taxon>Bacilli</taxon>
        <taxon>Bacillales</taxon>
        <taxon>Bacillaceae</taxon>
        <taxon>Oceanobacillus</taxon>
    </lineage>
</organism>
<evidence type="ECO:0000256" key="1">
    <source>
        <dbReference type="SAM" id="Phobius"/>
    </source>
</evidence>
<dbReference type="PANTHER" id="PTHR41324">
    <property type="entry name" value="MEMBRANE PROTEIN-RELATED"/>
    <property type="match status" value="1"/>
</dbReference>
<evidence type="ECO:0000313" key="3">
    <source>
        <dbReference type="Proteomes" id="UP001597221"/>
    </source>
</evidence>
<sequence>MNQSKTLKEGAIFTAIYLVLILVTFFLPILAPIASFLLPIPFVIYTSRQGMKPGVFMIVVTAILSTILFTLISLPFTLLMGIGGLLIGHAIFRKRSAYETLGYGILGFVGGLLISIACTQLIFDVNFQQEFEAIATEQMQTYTSFMEGMGLESDEDGGLETILREQIQLFLNLIPAFIAISAVILAFLVQWISYKILNRKGKNNYRFPPFRNLKLPASIIWLYLIVIIVSFINLDPNGTMFIAIQNALIILEMLLVIQGFSFIFYFTHYKKWSKAVPIISIVLTIVFPIFLLYFVRILGIIDIGLNLRERLQKNK</sequence>
<gene>
    <name evidence="2" type="ORF">ACFSBH_02645</name>
</gene>
<dbReference type="EMBL" id="JBHUDE010000009">
    <property type="protein sequence ID" value="MFD1606563.1"/>
    <property type="molecule type" value="Genomic_DNA"/>
</dbReference>
<keyword evidence="3" id="KW-1185">Reference proteome</keyword>
<dbReference type="PANTHER" id="PTHR41324:SF1">
    <property type="entry name" value="DUF2232 DOMAIN-CONTAINING PROTEIN"/>
    <property type="match status" value="1"/>
</dbReference>